<sequence>MGARACSWREAKGYGTMQRRTHVVHRSKMPQRGFVRHVGEAMNTFFI</sequence>
<dbReference type="AlphaFoldDB" id="A0A835FJR9"/>
<dbReference type="EMBL" id="JACEFO010000622">
    <property type="protein sequence ID" value="KAF8762590.1"/>
    <property type="molecule type" value="Genomic_DNA"/>
</dbReference>
<dbReference type="OrthoDB" id="709895at2759"/>
<protein>
    <submittedName>
        <fullName evidence="1">Uncharacterized protein</fullName>
    </submittedName>
</protein>
<dbReference type="Proteomes" id="UP000636709">
    <property type="component" value="Unassembled WGS sequence"/>
</dbReference>
<name>A0A835FJR9_9POAL</name>
<keyword evidence="2" id="KW-1185">Reference proteome</keyword>
<proteinExistence type="predicted"/>
<accession>A0A835FJR9</accession>
<evidence type="ECO:0000313" key="2">
    <source>
        <dbReference type="Proteomes" id="UP000636709"/>
    </source>
</evidence>
<gene>
    <name evidence="1" type="ORF">HU200_009290</name>
</gene>
<reference evidence="1" key="1">
    <citation type="submission" date="2020-07" db="EMBL/GenBank/DDBJ databases">
        <title>Genome sequence and genetic diversity analysis of an under-domesticated orphan crop, white fonio (Digitaria exilis).</title>
        <authorList>
            <person name="Bennetzen J.L."/>
            <person name="Chen S."/>
            <person name="Ma X."/>
            <person name="Wang X."/>
            <person name="Yssel A.E.J."/>
            <person name="Chaluvadi S.R."/>
            <person name="Johnson M."/>
            <person name="Gangashetty P."/>
            <person name="Hamidou F."/>
            <person name="Sanogo M.D."/>
            <person name="Zwaenepoel A."/>
            <person name="Wallace J."/>
            <person name="Van De Peer Y."/>
            <person name="Van Deynze A."/>
        </authorList>
    </citation>
    <scope>NUCLEOTIDE SEQUENCE</scope>
    <source>
        <tissue evidence="1">Leaves</tissue>
    </source>
</reference>
<evidence type="ECO:0000313" key="1">
    <source>
        <dbReference type="EMBL" id="KAF8762590.1"/>
    </source>
</evidence>
<organism evidence="1 2">
    <name type="scientific">Digitaria exilis</name>
    <dbReference type="NCBI Taxonomy" id="1010633"/>
    <lineage>
        <taxon>Eukaryota</taxon>
        <taxon>Viridiplantae</taxon>
        <taxon>Streptophyta</taxon>
        <taxon>Embryophyta</taxon>
        <taxon>Tracheophyta</taxon>
        <taxon>Spermatophyta</taxon>
        <taxon>Magnoliopsida</taxon>
        <taxon>Liliopsida</taxon>
        <taxon>Poales</taxon>
        <taxon>Poaceae</taxon>
        <taxon>PACMAD clade</taxon>
        <taxon>Panicoideae</taxon>
        <taxon>Panicodae</taxon>
        <taxon>Paniceae</taxon>
        <taxon>Anthephorinae</taxon>
        <taxon>Digitaria</taxon>
    </lineage>
</organism>
<comment type="caution">
    <text evidence="1">The sequence shown here is derived from an EMBL/GenBank/DDBJ whole genome shotgun (WGS) entry which is preliminary data.</text>
</comment>